<evidence type="ECO:0000313" key="1">
    <source>
        <dbReference type="EMBL" id="SEJ45410.1"/>
    </source>
</evidence>
<proteinExistence type="predicted"/>
<evidence type="ECO:0000313" key="2">
    <source>
        <dbReference type="Proteomes" id="UP000198707"/>
    </source>
</evidence>
<protein>
    <submittedName>
        <fullName evidence="1">Uncharacterized protein</fullName>
    </submittedName>
</protein>
<keyword evidence="2" id="KW-1185">Reference proteome</keyword>
<accession>A0A1H6Z786</accession>
<reference evidence="2" key="1">
    <citation type="submission" date="2016-10" db="EMBL/GenBank/DDBJ databases">
        <authorList>
            <person name="Varghese N."/>
            <person name="Submissions S."/>
        </authorList>
    </citation>
    <scope>NUCLEOTIDE SEQUENCE [LARGE SCALE GENOMIC DNA]</scope>
    <source>
        <strain evidence="2">CGMCC 4.7038</strain>
    </source>
</reference>
<dbReference type="AlphaFoldDB" id="A0A1H6Z786"/>
<dbReference type="STRING" id="1144548.SAMN05443287_104487"/>
<name>A0A1H6Z786_9ACTN</name>
<dbReference type="Proteomes" id="UP000198707">
    <property type="component" value="Unassembled WGS sequence"/>
</dbReference>
<organism evidence="1 2">
    <name type="scientific">Micromonospora phaseoli</name>
    <dbReference type="NCBI Taxonomy" id="1144548"/>
    <lineage>
        <taxon>Bacteria</taxon>
        <taxon>Bacillati</taxon>
        <taxon>Actinomycetota</taxon>
        <taxon>Actinomycetes</taxon>
        <taxon>Micromonosporales</taxon>
        <taxon>Micromonosporaceae</taxon>
        <taxon>Micromonospora</taxon>
    </lineage>
</organism>
<sequence length="40" mass="4567">MFRCPTFDIAFETVRGTPFAGKQSKTDLTKVRLIFVNTET</sequence>
<gene>
    <name evidence="1" type="ORF">SAMN05443287_104487</name>
</gene>
<dbReference type="EMBL" id="FNYV01000004">
    <property type="protein sequence ID" value="SEJ45410.1"/>
    <property type="molecule type" value="Genomic_DNA"/>
</dbReference>